<dbReference type="PhylomeDB" id="A0A091TYH6"/>
<evidence type="ECO:0000313" key="1">
    <source>
        <dbReference type="EMBL" id="KFQ82842.1"/>
    </source>
</evidence>
<name>A0A091TYH6_PHALP</name>
<proteinExistence type="predicted"/>
<gene>
    <name evidence="1" type="ORF">N335_09202</name>
</gene>
<dbReference type="EMBL" id="KK467751">
    <property type="protein sequence ID" value="KFQ82842.1"/>
    <property type="molecule type" value="Genomic_DNA"/>
</dbReference>
<dbReference type="AlphaFoldDB" id="A0A091TYH6"/>
<keyword evidence="2" id="KW-1185">Reference proteome</keyword>
<protein>
    <submittedName>
        <fullName evidence="1">Uncharacterized protein</fullName>
    </submittedName>
</protein>
<organism evidence="1 2">
    <name type="scientific">Phaethon lepturus</name>
    <name type="common">White-tailed tropicbird</name>
    <dbReference type="NCBI Taxonomy" id="97097"/>
    <lineage>
        <taxon>Eukaryota</taxon>
        <taxon>Metazoa</taxon>
        <taxon>Chordata</taxon>
        <taxon>Craniata</taxon>
        <taxon>Vertebrata</taxon>
        <taxon>Euteleostomi</taxon>
        <taxon>Archelosauria</taxon>
        <taxon>Archosauria</taxon>
        <taxon>Dinosauria</taxon>
        <taxon>Saurischia</taxon>
        <taxon>Theropoda</taxon>
        <taxon>Coelurosauria</taxon>
        <taxon>Aves</taxon>
        <taxon>Neognathae</taxon>
        <taxon>Neoaves</taxon>
        <taxon>Phaethontimorphae</taxon>
        <taxon>Phaethontiformes</taxon>
        <taxon>Phaethontidae</taxon>
        <taxon>Phaethon</taxon>
    </lineage>
</organism>
<evidence type="ECO:0000313" key="2">
    <source>
        <dbReference type="Proteomes" id="UP000053638"/>
    </source>
</evidence>
<accession>A0A091TYH6</accession>
<dbReference type="Proteomes" id="UP000053638">
    <property type="component" value="Unassembled WGS sequence"/>
</dbReference>
<sequence length="128" mass="13762">MQCFQFFYLLLEDSYVVHKGDHSVSRHGRSVEAGSCQQRSDVEGHGALGSVEDKQLAPGQPQESHLVCDLEVWEEGDIPGPLHRAEEHPSCQFTNVLDAHDVVGLHALTAEAGGGVGLCSQKKGDISG</sequence>
<reference evidence="1 2" key="1">
    <citation type="submission" date="2014-04" db="EMBL/GenBank/DDBJ databases">
        <title>Genome evolution of avian class.</title>
        <authorList>
            <person name="Zhang G."/>
            <person name="Li C."/>
        </authorList>
    </citation>
    <scope>NUCLEOTIDE SEQUENCE [LARGE SCALE GENOMIC DNA]</scope>
    <source>
        <strain evidence="1">BGI_N335</strain>
    </source>
</reference>